<feature type="non-terminal residue" evidence="1">
    <location>
        <position position="58"/>
    </location>
</feature>
<feature type="non-terminal residue" evidence="1">
    <location>
        <position position="1"/>
    </location>
</feature>
<reference evidence="1" key="1">
    <citation type="submission" date="2021-02" db="EMBL/GenBank/DDBJ databases">
        <authorList>
            <person name="Nowell W R."/>
        </authorList>
    </citation>
    <scope>NUCLEOTIDE SEQUENCE</scope>
</reference>
<evidence type="ECO:0000313" key="2">
    <source>
        <dbReference type="Proteomes" id="UP000676336"/>
    </source>
</evidence>
<organism evidence="1 2">
    <name type="scientific">Rotaria magnacalcarata</name>
    <dbReference type="NCBI Taxonomy" id="392030"/>
    <lineage>
        <taxon>Eukaryota</taxon>
        <taxon>Metazoa</taxon>
        <taxon>Spiralia</taxon>
        <taxon>Gnathifera</taxon>
        <taxon>Rotifera</taxon>
        <taxon>Eurotatoria</taxon>
        <taxon>Bdelloidea</taxon>
        <taxon>Philodinida</taxon>
        <taxon>Philodinidae</taxon>
        <taxon>Rotaria</taxon>
    </lineage>
</organism>
<proteinExistence type="predicted"/>
<accession>A0A8S3B9N5</accession>
<protein>
    <submittedName>
        <fullName evidence="1">Uncharacterized protein</fullName>
    </submittedName>
</protein>
<sequence length="58" mass="6728">MSDLNWVLEDIKSQNNQQQHDKLSLVDDELKIVSTFENDSKPNHANNIINEFESKQSV</sequence>
<comment type="caution">
    <text evidence="1">The sequence shown here is derived from an EMBL/GenBank/DDBJ whole genome shotgun (WGS) entry which is preliminary data.</text>
</comment>
<dbReference type="Proteomes" id="UP000676336">
    <property type="component" value="Unassembled WGS sequence"/>
</dbReference>
<dbReference type="AlphaFoldDB" id="A0A8S3B9N5"/>
<dbReference type="EMBL" id="CAJOBI010150832">
    <property type="protein sequence ID" value="CAF4810113.1"/>
    <property type="molecule type" value="Genomic_DNA"/>
</dbReference>
<gene>
    <name evidence="1" type="ORF">SMN809_LOCUS47558</name>
</gene>
<evidence type="ECO:0000313" key="1">
    <source>
        <dbReference type="EMBL" id="CAF4810113.1"/>
    </source>
</evidence>
<name>A0A8S3B9N5_9BILA</name>